<evidence type="ECO:0000313" key="15">
    <source>
        <dbReference type="EMBL" id="KKO70517.1"/>
    </source>
</evidence>
<feature type="transmembrane region" description="Helical" evidence="14">
    <location>
        <begin position="321"/>
        <end position="343"/>
    </location>
</feature>
<dbReference type="PIRSF" id="PIRSF016636">
    <property type="entry name" value="AlgI_DltB"/>
    <property type="match status" value="1"/>
</dbReference>
<evidence type="ECO:0000256" key="13">
    <source>
        <dbReference type="PIRNR" id="PIRNR016636"/>
    </source>
</evidence>
<sequence>MNFLSLEFSVFFLLFLLLYWACKALPGIQNSFILLASYYILASFHPYFALVLAGYTLGIHACALLIARWRTHGKLALGLAITLAIANLAFFKYFDFFSENINTLLLALGLKHMLPALQVMAPLGISFYTFHSISYLVSLQRGEFKPVRLDQLALFLAFFPSVIAGPINRARDFLPQITSTAPRQLDEYSRGLLLIALGILKVVWLSAVLADTWADPVFANPLEYHTLDALLGLVAYSWQIYLNFSGYTDLVTGLALLLGFRLPINFDAPYAATNLRHFWSRWHISLSTWIRDYLYIPLGGSRKGFSRTQANLMIAMVLSGLWHGASVNFLAWGAIHGLGMILLNCGDRLFGRDRLSGISPLLANTATVLYVAFAWIFFRSQTLEQSTDFIQALFSNFQQPLQFNSPFYLLLAWLLLMLYPRLAQLTRQLLARTGQTPWVLQPFVLVALVWIGMTLSPPGIPGFIYAKF</sequence>
<feature type="transmembrane region" description="Helical" evidence="14">
    <location>
        <begin position="443"/>
        <end position="466"/>
    </location>
</feature>
<dbReference type="PATRIC" id="fig|206506.3.peg.3363"/>
<evidence type="ECO:0000256" key="8">
    <source>
        <dbReference type="ARBA" id="ARBA00022841"/>
    </source>
</evidence>
<comment type="pathway">
    <text evidence="2">Glycan biosynthesis; alginate biosynthesis.</text>
</comment>
<evidence type="ECO:0000256" key="12">
    <source>
        <dbReference type="ARBA" id="ARBA00031030"/>
    </source>
</evidence>
<dbReference type="RefSeq" id="WP_068374591.1">
    <property type="nucleotide sequence ID" value="NZ_CP169556.1"/>
</dbReference>
<feature type="transmembrane region" description="Helical" evidence="14">
    <location>
        <begin position="48"/>
        <end position="68"/>
    </location>
</feature>
<dbReference type="InterPro" id="IPR004299">
    <property type="entry name" value="MBOAT_fam"/>
</dbReference>
<keyword evidence="8" id="KW-0016">Alginate biosynthesis</keyword>
<feature type="transmembrane region" description="Helical" evidence="14">
    <location>
        <begin position="405"/>
        <end position="422"/>
    </location>
</feature>
<keyword evidence="9 14" id="KW-1133">Transmembrane helix</keyword>
<feature type="transmembrane region" description="Helical" evidence="14">
    <location>
        <begin position="188"/>
        <end position="210"/>
    </location>
</feature>
<dbReference type="GO" id="GO:0042121">
    <property type="term" value="P:alginic acid biosynthetic process"/>
    <property type="evidence" value="ECO:0007669"/>
    <property type="project" value="UniProtKB-KW"/>
</dbReference>
<gene>
    <name evidence="15" type="ORF">AAV32_15790</name>
</gene>
<dbReference type="GO" id="GO:0016746">
    <property type="term" value="F:acyltransferase activity"/>
    <property type="evidence" value="ECO:0007669"/>
    <property type="project" value="UniProtKB-KW"/>
</dbReference>
<dbReference type="InterPro" id="IPR024194">
    <property type="entry name" value="Ac/AlaTfrase_AlgI/DltB"/>
</dbReference>
<dbReference type="Pfam" id="PF03062">
    <property type="entry name" value="MBOAT"/>
    <property type="match status" value="1"/>
</dbReference>
<evidence type="ECO:0000256" key="5">
    <source>
        <dbReference type="ARBA" id="ARBA00022475"/>
    </source>
</evidence>
<comment type="caution">
    <text evidence="15">The sequence shown here is derived from an EMBL/GenBank/DDBJ whole genome shotgun (WGS) entry which is preliminary data.</text>
</comment>
<evidence type="ECO:0000256" key="9">
    <source>
        <dbReference type="ARBA" id="ARBA00022989"/>
    </source>
</evidence>
<accession>A0A171KNQ0</accession>
<dbReference type="AlphaFoldDB" id="A0A171KNQ0"/>
<keyword evidence="7 14" id="KW-0812">Transmembrane</keyword>
<evidence type="ECO:0000256" key="3">
    <source>
        <dbReference type="ARBA" id="ARBA00010323"/>
    </source>
</evidence>
<dbReference type="Proteomes" id="UP000078084">
    <property type="component" value="Unassembled WGS sequence"/>
</dbReference>
<proteinExistence type="inferred from homology"/>
<reference evidence="15 16" key="1">
    <citation type="submission" date="2015-04" db="EMBL/GenBank/DDBJ databases">
        <title>Genome sequence of Kerstersia gyiorum CG1.</title>
        <authorList>
            <person name="Greninger A.L."/>
            <person name="Kozyreva V."/>
            <person name="Chaturvedi V."/>
        </authorList>
    </citation>
    <scope>NUCLEOTIDE SEQUENCE [LARGE SCALE GENOMIC DNA]</scope>
    <source>
        <strain evidence="15 16">CG1</strain>
    </source>
</reference>
<dbReference type="InterPro" id="IPR051085">
    <property type="entry name" value="MB_O-acyltransferase"/>
</dbReference>
<evidence type="ECO:0000256" key="10">
    <source>
        <dbReference type="ARBA" id="ARBA00023136"/>
    </source>
</evidence>
<keyword evidence="16" id="KW-1185">Reference proteome</keyword>
<dbReference type="PANTHER" id="PTHR13285:SF23">
    <property type="entry name" value="TEICHOIC ACID D-ALANYLTRANSFERASE"/>
    <property type="match status" value="1"/>
</dbReference>
<evidence type="ECO:0000256" key="1">
    <source>
        <dbReference type="ARBA" id="ARBA00004651"/>
    </source>
</evidence>
<name>A0A171KNQ0_9BURK</name>
<dbReference type="PANTHER" id="PTHR13285">
    <property type="entry name" value="ACYLTRANSFERASE"/>
    <property type="match status" value="1"/>
</dbReference>
<keyword evidence="6 13" id="KW-0808">Transferase</keyword>
<comment type="similarity">
    <text evidence="3 13">Belongs to the membrane-bound acyltransferase family.</text>
</comment>
<dbReference type="GO" id="GO:0005886">
    <property type="term" value="C:plasma membrane"/>
    <property type="evidence" value="ECO:0007669"/>
    <property type="project" value="UniProtKB-SubCell"/>
</dbReference>
<feature type="transmembrane region" description="Helical" evidence="14">
    <location>
        <begin position="355"/>
        <end position="378"/>
    </location>
</feature>
<evidence type="ECO:0000256" key="7">
    <source>
        <dbReference type="ARBA" id="ARBA00022692"/>
    </source>
</evidence>
<keyword evidence="11 13" id="KW-0012">Acyltransferase</keyword>
<dbReference type="PIRSF" id="PIRSF500217">
    <property type="entry name" value="AlgI"/>
    <property type="match status" value="1"/>
</dbReference>
<protein>
    <recommendedName>
        <fullName evidence="4">Probable alginate O-acetylase AlgI</fullName>
    </recommendedName>
    <alternativeName>
        <fullName evidence="12">Alginate biosynthesis protein AlgI</fullName>
    </alternativeName>
</protein>
<keyword evidence="5 13" id="KW-1003">Cell membrane</keyword>
<dbReference type="EMBL" id="LBNE01000014">
    <property type="protein sequence ID" value="KKO70517.1"/>
    <property type="molecule type" value="Genomic_DNA"/>
</dbReference>
<organism evidence="15 16">
    <name type="scientific">Kerstersia gyiorum</name>
    <dbReference type="NCBI Taxonomy" id="206506"/>
    <lineage>
        <taxon>Bacteria</taxon>
        <taxon>Pseudomonadati</taxon>
        <taxon>Pseudomonadota</taxon>
        <taxon>Betaproteobacteria</taxon>
        <taxon>Burkholderiales</taxon>
        <taxon>Alcaligenaceae</taxon>
        <taxon>Kerstersia</taxon>
    </lineage>
</organism>
<dbReference type="InterPro" id="IPR028362">
    <property type="entry name" value="AlgI"/>
</dbReference>
<keyword evidence="10 13" id="KW-0472">Membrane</keyword>
<comment type="subcellular location">
    <subcellularLocation>
        <location evidence="1">Cell membrane</location>
        <topology evidence="1">Multi-pass membrane protein</topology>
    </subcellularLocation>
</comment>
<dbReference type="STRING" id="206506.AAV32_15790"/>
<evidence type="ECO:0000256" key="11">
    <source>
        <dbReference type="ARBA" id="ARBA00023315"/>
    </source>
</evidence>
<feature type="transmembrane region" description="Helical" evidence="14">
    <location>
        <begin position="75"/>
        <end position="94"/>
    </location>
</feature>
<evidence type="ECO:0000256" key="14">
    <source>
        <dbReference type="SAM" id="Phobius"/>
    </source>
</evidence>
<evidence type="ECO:0000256" key="6">
    <source>
        <dbReference type="ARBA" id="ARBA00022679"/>
    </source>
</evidence>
<evidence type="ECO:0000256" key="4">
    <source>
        <dbReference type="ARBA" id="ARBA00016084"/>
    </source>
</evidence>
<evidence type="ECO:0000313" key="16">
    <source>
        <dbReference type="Proteomes" id="UP000078084"/>
    </source>
</evidence>
<feature type="transmembrane region" description="Helical" evidence="14">
    <location>
        <begin position="114"/>
        <end position="137"/>
    </location>
</feature>
<dbReference type="GeneID" id="99727067"/>
<evidence type="ECO:0000256" key="2">
    <source>
        <dbReference type="ARBA" id="ARBA00005182"/>
    </source>
</evidence>